<evidence type="ECO:0000256" key="1">
    <source>
        <dbReference type="SAM" id="Coils"/>
    </source>
</evidence>
<protein>
    <recommendedName>
        <fullName evidence="4">Coiled-coil protein</fullName>
    </recommendedName>
</protein>
<sequence length="145" mass="16245">MEALLREILHEVKATRAAVESLEQRVGALEGQVAQLDERTSNLEHQVGQLREQTATLAQRIDLLDERTNETKAIAEALRHGQEVLAAKYEAMAHDLHHMKGDLTHITSILEDKVLPSLAEHEAGLHVLNARVFKTESTLHRLVRA</sequence>
<evidence type="ECO:0000313" key="3">
    <source>
        <dbReference type="Proteomes" id="UP000015500"/>
    </source>
</evidence>
<dbReference type="RefSeq" id="WP_020958516.1">
    <property type="nucleotide sequence ID" value="NC_022080.4"/>
</dbReference>
<dbReference type="KEGG" id="gjf:M493_01840"/>
<organism evidence="2 3">
    <name type="scientific">Geobacillus genomosp. 3</name>
    <dbReference type="NCBI Taxonomy" id="1921421"/>
    <lineage>
        <taxon>Bacteria</taxon>
        <taxon>Bacillati</taxon>
        <taxon>Bacillota</taxon>
        <taxon>Bacilli</taxon>
        <taxon>Bacillales</taxon>
        <taxon>Anoxybacillaceae</taxon>
        <taxon>Geobacillus</taxon>
    </lineage>
</organism>
<dbReference type="AlphaFoldDB" id="S5YVI8"/>
<dbReference type="OrthoDB" id="2697351at2"/>
<evidence type="ECO:0008006" key="4">
    <source>
        <dbReference type="Google" id="ProtNLM"/>
    </source>
</evidence>
<proteinExistence type="predicted"/>
<reference evidence="2 3" key="1">
    <citation type="journal article" date="2014" name="Genome Announc.">
        <title>Complete Genome Sequence of the Thermophilic Polychlorinated Biphenyl Degrader Geobacillus sp. Strain JF8 (NBRC 109937).</title>
        <authorList>
            <person name="Shintani M."/>
            <person name="Ohtsubo Y."/>
            <person name="Fukuda K."/>
            <person name="Hosoyama A."/>
            <person name="Ohji S."/>
            <person name="Yamazoe A."/>
            <person name="Fujita N."/>
            <person name="Nagata Y."/>
            <person name="Tsuda M."/>
            <person name="Hatta T."/>
            <person name="Kimbara K."/>
        </authorList>
    </citation>
    <scope>NUCLEOTIDE SEQUENCE [LARGE SCALE GENOMIC DNA]</scope>
    <source>
        <strain evidence="2 3">JF8</strain>
    </source>
</reference>
<dbReference type="HOGENOM" id="CLU_099799_0_0_9"/>
<dbReference type="PATRIC" id="fig|1345697.3.peg.284"/>
<keyword evidence="1" id="KW-0175">Coiled coil</keyword>
<gene>
    <name evidence="2" type="ORF">M493_01840</name>
</gene>
<feature type="coiled-coil region" evidence="1">
    <location>
        <begin position="5"/>
        <end position="53"/>
    </location>
</feature>
<accession>S5YVI8</accession>
<dbReference type="EMBL" id="CP006254">
    <property type="protein sequence ID" value="AGT30704.1"/>
    <property type="molecule type" value="Genomic_DNA"/>
</dbReference>
<dbReference type="Proteomes" id="UP000015500">
    <property type="component" value="Chromosome"/>
</dbReference>
<name>S5YVI8_GEOG3</name>
<dbReference type="Gene3D" id="1.20.1270.70">
    <property type="entry name" value="Designed single chain three-helix bundle"/>
    <property type="match status" value="1"/>
</dbReference>
<dbReference type="STRING" id="1921421.M493_01840"/>
<keyword evidence="3" id="KW-1185">Reference proteome</keyword>
<evidence type="ECO:0000313" key="2">
    <source>
        <dbReference type="EMBL" id="AGT30704.1"/>
    </source>
</evidence>
<dbReference type="SUPFAM" id="SSF57997">
    <property type="entry name" value="Tropomyosin"/>
    <property type="match status" value="1"/>
</dbReference>